<evidence type="ECO:0000313" key="2">
    <source>
        <dbReference type="EMBL" id="PVH13915.1"/>
    </source>
</evidence>
<gene>
    <name evidence="2" type="ORF">CXQ87_002034</name>
</gene>
<feature type="region of interest" description="Disordered" evidence="1">
    <location>
        <begin position="1"/>
        <end position="107"/>
    </location>
</feature>
<reference evidence="2 3" key="1">
    <citation type="submission" date="2017-12" db="EMBL/GenBank/DDBJ databases">
        <title>Genome Sequence of the Amphotericin B-resistant Candida duobushaemulonii strain, B09383.</title>
        <authorList>
            <person name="Chow N.A."/>
            <person name="Gade L."/>
            <person name="Batra D."/>
            <person name="Rowe L.A."/>
            <person name="Loparev V.N."/>
            <person name="Litvintseva A.P."/>
        </authorList>
    </citation>
    <scope>NUCLEOTIDE SEQUENCE [LARGE SCALE GENOMIC DNA]</scope>
    <source>
        <strain evidence="2 3">B09383</strain>
    </source>
</reference>
<feature type="compositionally biased region" description="Low complexity" evidence="1">
    <location>
        <begin position="17"/>
        <end position="34"/>
    </location>
</feature>
<protein>
    <submittedName>
        <fullName evidence="2">Uncharacterized protein</fullName>
    </submittedName>
</protein>
<dbReference type="RefSeq" id="XP_025334855.1">
    <property type="nucleotide sequence ID" value="XM_025480555.1"/>
</dbReference>
<accession>A0A2V1A8C3</accession>
<dbReference type="EMBL" id="PKFP01000001">
    <property type="protein sequence ID" value="PVH13915.1"/>
    <property type="molecule type" value="Genomic_DNA"/>
</dbReference>
<dbReference type="GeneID" id="37002034"/>
<sequence>MLDVVSHHSGVEDVVGESDVVVSADESDVVGHSSVVDDDEDEVGENDEDDDDDDVEEGHENEDDDNDDDEKDESADEDVTELEVTELRGSEDVESELEPVLLHQGNREESLFSISARGVTERATTLALAAVGSWNIRNNPVNTTNR</sequence>
<evidence type="ECO:0000313" key="3">
    <source>
        <dbReference type="Proteomes" id="UP000244406"/>
    </source>
</evidence>
<name>A0A2V1A8C3_9ASCO</name>
<feature type="compositionally biased region" description="Acidic residues" evidence="1">
    <location>
        <begin position="36"/>
        <end position="84"/>
    </location>
</feature>
<feature type="compositionally biased region" description="Basic and acidic residues" evidence="1">
    <location>
        <begin position="1"/>
        <end position="11"/>
    </location>
</feature>
<keyword evidence="3" id="KW-1185">Reference proteome</keyword>
<evidence type="ECO:0000256" key="1">
    <source>
        <dbReference type="SAM" id="MobiDB-lite"/>
    </source>
</evidence>
<proteinExistence type="predicted"/>
<comment type="caution">
    <text evidence="2">The sequence shown here is derived from an EMBL/GenBank/DDBJ whole genome shotgun (WGS) entry which is preliminary data.</text>
</comment>
<dbReference type="Proteomes" id="UP000244406">
    <property type="component" value="Unassembled WGS sequence"/>
</dbReference>
<organism evidence="2 3">
    <name type="scientific">Candidozyma duobushaemuli</name>
    <dbReference type="NCBI Taxonomy" id="1231522"/>
    <lineage>
        <taxon>Eukaryota</taxon>
        <taxon>Fungi</taxon>
        <taxon>Dikarya</taxon>
        <taxon>Ascomycota</taxon>
        <taxon>Saccharomycotina</taxon>
        <taxon>Pichiomycetes</taxon>
        <taxon>Metschnikowiaceae</taxon>
        <taxon>Candidozyma</taxon>
    </lineage>
</organism>
<dbReference type="AlphaFoldDB" id="A0A2V1A8C3"/>
<dbReference type="VEuPathDB" id="FungiDB:CXQ87_002034"/>